<dbReference type="Proteomes" id="UP001201812">
    <property type="component" value="Unassembled WGS sequence"/>
</dbReference>
<feature type="compositionally biased region" description="Polar residues" evidence="1">
    <location>
        <begin position="1"/>
        <end position="10"/>
    </location>
</feature>
<dbReference type="EMBL" id="JAKKPZ010000095">
    <property type="protein sequence ID" value="KAI1702654.1"/>
    <property type="molecule type" value="Genomic_DNA"/>
</dbReference>
<keyword evidence="2" id="KW-1133">Transmembrane helix</keyword>
<comment type="caution">
    <text evidence="3">The sequence shown here is derived from an EMBL/GenBank/DDBJ whole genome shotgun (WGS) entry which is preliminary data.</text>
</comment>
<name>A0AAD4MSW8_9BILA</name>
<evidence type="ECO:0000256" key="1">
    <source>
        <dbReference type="SAM" id="MobiDB-lite"/>
    </source>
</evidence>
<reference evidence="3" key="1">
    <citation type="submission" date="2022-01" db="EMBL/GenBank/DDBJ databases">
        <title>Genome Sequence Resource for Two Populations of Ditylenchus destructor, the Migratory Endoparasitic Phytonematode.</title>
        <authorList>
            <person name="Zhang H."/>
            <person name="Lin R."/>
            <person name="Xie B."/>
        </authorList>
    </citation>
    <scope>NUCLEOTIDE SEQUENCE</scope>
    <source>
        <strain evidence="3">BazhouSP</strain>
    </source>
</reference>
<dbReference type="AlphaFoldDB" id="A0AAD4MSW8"/>
<keyword evidence="2" id="KW-0472">Membrane</keyword>
<keyword evidence="4" id="KW-1185">Reference proteome</keyword>
<protein>
    <submittedName>
        <fullName evidence="3">Uncharacterized protein</fullName>
    </submittedName>
</protein>
<feature type="transmembrane region" description="Helical" evidence="2">
    <location>
        <begin position="53"/>
        <end position="75"/>
    </location>
</feature>
<gene>
    <name evidence="3" type="ORF">DdX_15333</name>
</gene>
<evidence type="ECO:0000313" key="3">
    <source>
        <dbReference type="EMBL" id="KAI1702654.1"/>
    </source>
</evidence>
<accession>A0AAD4MSW8</accession>
<evidence type="ECO:0000256" key="2">
    <source>
        <dbReference type="SAM" id="Phobius"/>
    </source>
</evidence>
<proteinExistence type="predicted"/>
<evidence type="ECO:0000313" key="4">
    <source>
        <dbReference type="Proteomes" id="UP001201812"/>
    </source>
</evidence>
<keyword evidence="2" id="KW-0812">Transmembrane</keyword>
<sequence length="196" mass="21751">MSQFSENLLSNRDDHYTKTSKPSSTSKLNRRSSVDLMEELANSRSLGRNWFKILFGSMIGLALVLIAGFGLAVQLEMVDTGDPMKSFRGKTDCKSCFPLTVRGDQRHLTFELGFSSDTGCQLLTVMCGKETGTEAIVQWYHDGKDLGVSFMDHAGQSRIVRKLPCNDNGEYELDENGEKGAINEVECIVAEAHEEL</sequence>
<feature type="region of interest" description="Disordered" evidence="1">
    <location>
        <begin position="1"/>
        <end position="30"/>
    </location>
</feature>
<organism evidence="3 4">
    <name type="scientific">Ditylenchus destructor</name>
    <dbReference type="NCBI Taxonomy" id="166010"/>
    <lineage>
        <taxon>Eukaryota</taxon>
        <taxon>Metazoa</taxon>
        <taxon>Ecdysozoa</taxon>
        <taxon>Nematoda</taxon>
        <taxon>Chromadorea</taxon>
        <taxon>Rhabditida</taxon>
        <taxon>Tylenchina</taxon>
        <taxon>Tylenchomorpha</taxon>
        <taxon>Sphaerularioidea</taxon>
        <taxon>Anguinidae</taxon>
        <taxon>Anguininae</taxon>
        <taxon>Ditylenchus</taxon>
    </lineage>
</organism>